<evidence type="ECO:0000313" key="1">
    <source>
        <dbReference type="EMBL" id="OGG30304.1"/>
    </source>
</evidence>
<comment type="caution">
    <text evidence="1">The sequence shown here is derived from an EMBL/GenBank/DDBJ whole genome shotgun (WGS) entry which is preliminary data.</text>
</comment>
<accession>A0A1F6B035</accession>
<name>A0A1F6B035_9BACT</name>
<dbReference type="AlphaFoldDB" id="A0A1F6B035"/>
<dbReference type="STRING" id="1798396.A2973_03380"/>
<proteinExistence type="predicted"/>
<organism evidence="1 2">
    <name type="scientific">Candidatus Gottesmanbacteria bacterium RIFCSPLOWO2_01_FULL_49_10</name>
    <dbReference type="NCBI Taxonomy" id="1798396"/>
    <lineage>
        <taxon>Bacteria</taxon>
        <taxon>Candidatus Gottesmaniibacteriota</taxon>
    </lineage>
</organism>
<dbReference type="Proteomes" id="UP000176409">
    <property type="component" value="Unassembled WGS sequence"/>
</dbReference>
<sequence length="122" mass="13249">MKGCERQFGGLTCSKLGDGICAYALNDAWVAGGDVRTSEPIVELLTEAGFDYALKTYLLHSYDQIIDARVKAFLHPSYVQCVAKQEIAAMAKSALEILTGDELPDLETLGQIMLGIYESLDA</sequence>
<protein>
    <submittedName>
        <fullName evidence="1">Uncharacterized protein</fullName>
    </submittedName>
</protein>
<dbReference type="EMBL" id="MFJZ01000026">
    <property type="protein sequence ID" value="OGG30304.1"/>
    <property type="molecule type" value="Genomic_DNA"/>
</dbReference>
<gene>
    <name evidence="1" type="ORF">A2973_03380</name>
</gene>
<evidence type="ECO:0000313" key="2">
    <source>
        <dbReference type="Proteomes" id="UP000176409"/>
    </source>
</evidence>
<reference evidence="1 2" key="1">
    <citation type="journal article" date="2016" name="Nat. Commun.">
        <title>Thousands of microbial genomes shed light on interconnected biogeochemical processes in an aquifer system.</title>
        <authorList>
            <person name="Anantharaman K."/>
            <person name="Brown C.T."/>
            <person name="Hug L.A."/>
            <person name="Sharon I."/>
            <person name="Castelle C.J."/>
            <person name="Probst A.J."/>
            <person name="Thomas B.C."/>
            <person name="Singh A."/>
            <person name="Wilkins M.J."/>
            <person name="Karaoz U."/>
            <person name="Brodie E.L."/>
            <person name="Williams K.H."/>
            <person name="Hubbard S.S."/>
            <person name="Banfield J.F."/>
        </authorList>
    </citation>
    <scope>NUCLEOTIDE SEQUENCE [LARGE SCALE GENOMIC DNA]</scope>
</reference>